<evidence type="ECO:0000256" key="3">
    <source>
        <dbReference type="SAM" id="MobiDB-lite"/>
    </source>
</evidence>
<organism evidence="5 6">
    <name type="scientific">Ochrobactrum soli</name>
    <dbReference type="NCBI Taxonomy" id="2448455"/>
    <lineage>
        <taxon>Bacteria</taxon>
        <taxon>Pseudomonadati</taxon>
        <taxon>Pseudomonadota</taxon>
        <taxon>Alphaproteobacteria</taxon>
        <taxon>Hyphomicrobiales</taxon>
        <taxon>Brucellaceae</taxon>
        <taxon>Brucella/Ochrobactrum group</taxon>
        <taxon>Ochrobactrum</taxon>
    </lineage>
</organism>
<sequence>MELSRIAGKSTKGFAEAHARYIEREGAAEVVRKNKGDRSEGREMQEYIERDGAAEEVGEELASFGTISPNYKERLEFWQQVEETERKPQKHKIKFFPAHSEEFWCRVRADGSAPPEFRKAANGELTQFVADEATIKHLIEYAKEKGGFKGRRKAVSYEPGRGGRIQTRMILELPHEITPQERLNLAKEFCLVFEQRRLPYWAVIHAPDHHNDSRNNHLHIAFSERPARKMVHPQTGEEVWDFTIVELKKFNDRHTREVRPYRQPKDRDVHGKDWIAKQRRRFSKLMNEYLMCAGVDRTTDPRTYKDMGIDAVPIQRLSPTEYNFEKRGIDTPNGEATVKAQWERRQKELERKYDKSCLDQHLLQRWKKALNGTRRSDLGMRLQMAYFAWKENVGWKHALETNIAAADYVLQKIESKTLPPLKEKTPYEKEAELFSKLWRETQIQPYTDAIVKTQIVQKKSLSLLSYAEQKIASGDLTDHKWNEHMRKQHEQMAQLVQSLSMLNTFQKWEQFFAMVAEDRAKNNPNPRPNQPPTYRPKSPDEILNVVKKLPSDVPEINTPPKTPLTELTEADKQQANNQRDIANHEKPVSAPAPETSMAPAPVYNRERPATKYVRVHVTEEEIFETIERLKEEQRKRNEERKERYRREYAGMGSHSIEELLPRTSSPASSSEPRPAASKSVEPDVRQTELAKKPPERAPVIHSAKMETAGQKKLPEAPRLVSKPVLSPMMPKEGETVGRVRPNPPSEEKPEPKKPVMPPVDENNNIRKAELRRRVMLAQKNKKKKKDGWER</sequence>
<dbReference type="Proteomes" id="UP000246073">
    <property type="component" value="Unassembled WGS sequence"/>
</dbReference>
<reference evidence="6" key="1">
    <citation type="submission" date="2017-12" db="EMBL/GenBank/DDBJ databases">
        <authorList>
            <person name="Diaz M."/>
        </authorList>
    </citation>
    <scope>NUCLEOTIDE SEQUENCE [LARGE SCALE GENOMIC DNA]</scope>
    <source>
        <strain evidence="6">FI11154</strain>
    </source>
</reference>
<evidence type="ECO:0000256" key="2">
    <source>
        <dbReference type="ARBA" id="ARBA00022971"/>
    </source>
</evidence>
<evidence type="ECO:0000259" key="4">
    <source>
        <dbReference type="Pfam" id="PF03389"/>
    </source>
</evidence>
<gene>
    <name evidence="5" type="ORF">OHAE_5134</name>
</gene>
<proteinExistence type="inferred from homology"/>
<dbReference type="AlphaFoldDB" id="A0A2P9HEJ8"/>
<accession>A0A2P9HEJ8</accession>
<feature type="compositionally biased region" description="Basic and acidic residues" evidence="3">
    <location>
        <begin position="763"/>
        <end position="772"/>
    </location>
</feature>
<keyword evidence="2" id="KW-0184">Conjugation</keyword>
<dbReference type="InterPro" id="IPR005053">
    <property type="entry name" value="MobA_MobL"/>
</dbReference>
<evidence type="ECO:0000313" key="5">
    <source>
        <dbReference type="EMBL" id="SPL62527.1"/>
    </source>
</evidence>
<dbReference type="Pfam" id="PF03389">
    <property type="entry name" value="MobA_MobL"/>
    <property type="match status" value="1"/>
</dbReference>
<feature type="compositionally biased region" description="Pro residues" evidence="3">
    <location>
        <begin position="525"/>
        <end position="534"/>
    </location>
</feature>
<feature type="compositionally biased region" description="Basic and acidic residues" evidence="3">
    <location>
        <begin position="632"/>
        <end position="648"/>
    </location>
</feature>
<feature type="compositionally biased region" description="Basic residues" evidence="3">
    <location>
        <begin position="773"/>
        <end position="790"/>
    </location>
</feature>
<evidence type="ECO:0000256" key="1">
    <source>
        <dbReference type="ARBA" id="ARBA00010873"/>
    </source>
</evidence>
<feature type="region of interest" description="Disordered" evidence="3">
    <location>
        <begin position="520"/>
        <end position="603"/>
    </location>
</feature>
<comment type="similarity">
    <text evidence="1">Belongs to the MobA/MobL family.</text>
</comment>
<feature type="region of interest" description="Disordered" evidence="3">
    <location>
        <begin position="632"/>
        <end position="790"/>
    </location>
</feature>
<evidence type="ECO:0000313" key="6">
    <source>
        <dbReference type="Proteomes" id="UP000246073"/>
    </source>
</evidence>
<protein>
    <recommendedName>
        <fullName evidence="4">MobA/MobL protein domain-containing protein</fullName>
    </recommendedName>
</protein>
<feature type="compositionally biased region" description="Low complexity" evidence="3">
    <location>
        <begin position="664"/>
        <end position="679"/>
    </location>
</feature>
<dbReference type="EMBL" id="OOFM01000003">
    <property type="protein sequence ID" value="SPL62527.1"/>
    <property type="molecule type" value="Genomic_DNA"/>
</dbReference>
<feature type="compositionally biased region" description="Basic and acidic residues" evidence="3">
    <location>
        <begin position="680"/>
        <end position="695"/>
    </location>
</feature>
<name>A0A2P9HEJ8_9HYPH</name>
<feature type="region of interest" description="Disordered" evidence="3">
    <location>
        <begin position="32"/>
        <end position="52"/>
    </location>
</feature>
<feature type="domain" description="MobA/MobL protein" evidence="4">
    <location>
        <begin position="163"/>
        <end position="327"/>
    </location>
</feature>
<dbReference type="Gene3D" id="3.30.930.30">
    <property type="match status" value="1"/>
</dbReference>